<dbReference type="AlphaFoldDB" id="A0A1I4CAI1"/>
<dbReference type="EMBL" id="FOTF01000002">
    <property type="protein sequence ID" value="SFK77650.1"/>
    <property type="molecule type" value="Genomic_DNA"/>
</dbReference>
<keyword evidence="2" id="KW-1185">Reference proteome</keyword>
<dbReference type="Proteomes" id="UP000199550">
    <property type="component" value="Unassembled WGS sequence"/>
</dbReference>
<organism evidence="1 2">
    <name type="scientific">Loktanella salsilacus</name>
    <dbReference type="NCBI Taxonomy" id="195913"/>
    <lineage>
        <taxon>Bacteria</taxon>
        <taxon>Pseudomonadati</taxon>
        <taxon>Pseudomonadota</taxon>
        <taxon>Alphaproteobacteria</taxon>
        <taxon>Rhodobacterales</taxon>
        <taxon>Roseobacteraceae</taxon>
        <taxon>Loktanella</taxon>
    </lineage>
</organism>
<evidence type="ECO:0000313" key="1">
    <source>
        <dbReference type="EMBL" id="SFK77650.1"/>
    </source>
</evidence>
<dbReference type="InterPro" id="IPR021736">
    <property type="entry name" value="DUF3305"/>
</dbReference>
<proteinExistence type="predicted"/>
<dbReference type="STRING" id="195913.SAMN04488004_10229"/>
<protein>
    <recommendedName>
        <fullName evidence="3">Molybdopterin-guanine dinucleotide biosynthesis protein A</fullName>
    </recommendedName>
</protein>
<sequence>MPFTTPDSQTMPMGVVIRRSPGVTRWAKWAWLAVDVLPGAAPADWKVLREDGEATLFHAATRTVRLYPSDTQAYVHELQTRQPSVYVILRRVDDRPNAPLDVVMVTASPYEAQDYADSGEELVEKVVMPAPVLAWITDFVEQHHTEEAFIKRRRDRQKTDGVQDGIGDRRIAQTTDVYRAPTRHEVTE</sequence>
<dbReference type="Pfam" id="PF11749">
    <property type="entry name" value="DUF3305"/>
    <property type="match status" value="1"/>
</dbReference>
<gene>
    <name evidence="1" type="ORF">SAMN04488004_10229</name>
</gene>
<reference evidence="1 2" key="1">
    <citation type="submission" date="2016-10" db="EMBL/GenBank/DDBJ databases">
        <authorList>
            <person name="de Groot N.N."/>
        </authorList>
    </citation>
    <scope>NUCLEOTIDE SEQUENCE [LARGE SCALE GENOMIC DNA]</scope>
    <source>
        <strain evidence="1 2">DSM 16199</strain>
    </source>
</reference>
<evidence type="ECO:0000313" key="2">
    <source>
        <dbReference type="Proteomes" id="UP000199550"/>
    </source>
</evidence>
<evidence type="ECO:0008006" key="3">
    <source>
        <dbReference type="Google" id="ProtNLM"/>
    </source>
</evidence>
<name>A0A1I4CAI1_9RHOB</name>
<accession>A0A1I4CAI1</accession>